<feature type="domain" description="Cas12f1-like TNB" evidence="2">
    <location>
        <begin position="52"/>
        <end position="81"/>
    </location>
</feature>
<dbReference type="EMBL" id="BNJF01000004">
    <property type="protein sequence ID" value="GHO48972.1"/>
    <property type="molecule type" value="Genomic_DNA"/>
</dbReference>
<dbReference type="InterPro" id="IPR010095">
    <property type="entry name" value="Cas12f1-like_TNB"/>
</dbReference>
<protein>
    <recommendedName>
        <fullName evidence="2">Cas12f1-like TNB domain-containing protein</fullName>
    </recommendedName>
</protein>
<dbReference type="RefSeq" id="WP_236031796.1">
    <property type="nucleotide sequence ID" value="NZ_BNJF01000004.1"/>
</dbReference>
<name>A0A8J3MU65_9CHLR</name>
<evidence type="ECO:0000256" key="1">
    <source>
        <dbReference type="ARBA" id="ARBA00023125"/>
    </source>
</evidence>
<sequence length="95" mass="10387">MNTYETIVFENITPANLSKRAKPKQDEETGQCLPNGASAKSGLNTSIMDAGWAMFIVMCEYKAENAGTVQVVKVDPKYTSPCVQQLRHGSQEDAC</sequence>
<keyword evidence="1" id="KW-0238">DNA-binding</keyword>
<evidence type="ECO:0000313" key="3">
    <source>
        <dbReference type="EMBL" id="GHO48972.1"/>
    </source>
</evidence>
<evidence type="ECO:0000313" key="4">
    <source>
        <dbReference type="Proteomes" id="UP000612362"/>
    </source>
</evidence>
<dbReference type="GO" id="GO:0003677">
    <property type="term" value="F:DNA binding"/>
    <property type="evidence" value="ECO:0007669"/>
    <property type="project" value="UniProtKB-KW"/>
</dbReference>
<gene>
    <name evidence="3" type="ORF">KSX_71350</name>
</gene>
<proteinExistence type="predicted"/>
<reference evidence="3" key="1">
    <citation type="submission" date="2020-10" db="EMBL/GenBank/DDBJ databases">
        <title>Taxonomic study of unclassified bacteria belonging to the class Ktedonobacteria.</title>
        <authorList>
            <person name="Yabe S."/>
            <person name="Wang C.M."/>
            <person name="Zheng Y."/>
            <person name="Sakai Y."/>
            <person name="Cavaletti L."/>
            <person name="Monciardini P."/>
            <person name="Donadio S."/>
        </authorList>
    </citation>
    <scope>NUCLEOTIDE SEQUENCE</scope>
    <source>
        <strain evidence="3">SOSP1-1</strain>
    </source>
</reference>
<accession>A0A8J3MU65</accession>
<evidence type="ECO:0000259" key="2">
    <source>
        <dbReference type="Pfam" id="PF07282"/>
    </source>
</evidence>
<keyword evidence="4" id="KW-1185">Reference proteome</keyword>
<dbReference type="Pfam" id="PF07282">
    <property type="entry name" value="Cas12f1-like_TNB"/>
    <property type="match status" value="1"/>
</dbReference>
<comment type="caution">
    <text evidence="3">The sequence shown here is derived from an EMBL/GenBank/DDBJ whole genome shotgun (WGS) entry which is preliminary data.</text>
</comment>
<dbReference type="AlphaFoldDB" id="A0A8J3MU65"/>
<dbReference type="Proteomes" id="UP000612362">
    <property type="component" value="Unassembled WGS sequence"/>
</dbReference>
<organism evidence="3 4">
    <name type="scientific">Ktedonospora formicarum</name>
    <dbReference type="NCBI Taxonomy" id="2778364"/>
    <lineage>
        <taxon>Bacteria</taxon>
        <taxon>Bacillati</taxon>
        <taxon>Chloroflexota</taxon>
        <taxon>Ktedonobacteria</taxon>
        <taxon>Ktedonobacterales</taxon>
        <taxon>Ktedonobacteraceae</taxon>
        <taxon>Ktedonospora</taxon>
    </lineage>
</organism>